<keyword evidence="2" id="KW-0597">Phosphoprotein</keyword>
<gene>
    <name evidence="8" type="ORF">IAB51_02135</name>
</gene>
<evidence type="ECO:0000256" key="5">
    <source>
        <dbReference type="ARBA" id="ARBA00022982"/>
    </source>
</evidence>
<dbReference type="GO" id="GO:0009055">
    <property type="term" value="F:electron transfer activity"/>
    <property type="evidence" value="ECO:0007669"/>
    <property type="project" value="InterPro"/>
</dbReference>
<accession>A0A9D1FLV2</accession>
<dbReference type="GO" id="GO:0022900">
    <property type="term" value="P:electron transport chain"/>
    <property type="evidence" value="ECO:0007669"/>
    <property type="project" value="InterPro"/>
</dbReference>
<dbReference type="GO" id="GO:0010181">
    <property type="term" value="F:FMN binding"/>
    <property type="evidence" value="ECO:0007669"/>
    <property type="project" value="InterPro"/>
</dbReference>
<keyword evidence="4" id="KW-0288">FMN</keyword>
<evidence type="ECO:0000313" key="9">
    <source>
        <dbReference type="Proteomes" id="UP000824002"/>
    </source>
</evidence>
<keyword evidence="6" id="KW-0472">Membrane</keyword>
<dbReference type="Pfam" id="PF04205">
    <property type="entry name" value="FMN_bind"/>
    <property type="match status" value="1"/>
</dbReference>
<feature type="transmembrane region" description="Helical" evidence="6">
    <location>
        <begin position="12"/>
        <end position="32"/>
    </location>
</feature>
<dbReference type="GO" id="GO:0005886">
    <property type="term" value="C:plasma membrane"/>
    <property type="evidence" value="ECO:0007669"/>
    <property type="project" value="InterPro"/>
</dbReference>
<reference evidence="8" key="2">
    <citation type="journal article" date="2021" name="PeerJ">
        <title>Extensive microbial diversity within the chicken gut microbiome revealed by metagenomics and culture.</title>
        <authorList>
            <person name="Gilroy R."/>
            <person name="Ravi A."/>
            <person name="Getino M."/>
            <person name="Pursley I."/>
            <person name="Horton D.L."/>
            <person name="Alikhan N.F."/>
            <person name="Baker D."/>
            <person name="Gharbi K."/>
            <person name="Hall N."/>
            <person name="Watson M."/>
            <person name="Adriaenssens E.M."/>
            <person name="Foster-Nyarko E."/>
            <person name="Jarju S."/>
            <person name="Secka A."/>
            <person name="Antonio M."/>
            <person name="Oren A."/>
            <person name="Chaudhuri R.R."/>
            <person name="La Ragione R."/>
            <person name="Hildebrand F."/>
            <person name="Pallen M.J."/>
        </authorList>
    </citation>
    <scope>NUCLEOTIDE SEQUENCE</scope>
    <source>
        <strain evidence="8">CHK199-13235</strain>
    </source>
</reference>
<evidence type="ECO:0000256" key="1">
    <source>
        <dbReference type="ARBA" id="ARBA00022448"/>
    </source>
</evidence>
<protein>
    <submittedName>
        <fullName evidence="8">FMN-binding protein</fullName>
    </submittedName>
</protein>
<evidence type="ECO:0000256" key="3">
    <source>
        <dbReference type="ARBA" id="ARBA00022630"/>
    </source>
</evidence>
<evidence type="ECO:0000256" key="6">
    <source>
        <dbReference type="SAM" id="Phobius"/>
    </source>
</evidence>
<comment type="caution">
    <text evidence="8">The sequence shown here is derived from an EMBL/GenBank/DDBJ whole genome shotgun (WGS) entry which is preliminary data.</text>
</comment>
<keyword evidence="3" id="KW-0285">Flavoprotein</keyword>
<dbReference type="EMBL" id="DVJP01000018">
    <property type="protein sequence ID" value="HIS75585.1"/>
    <property type="molecule type" value="Genomic_DNA"/>
</dbReference>
<feature type="domain" description="FMN-binding" evidence="7">
    <location>
        <begin position="93"/>
        <end position="174"/>
    </location>
</feature>
<name>A0A9D1FLV2_9FIRM</name>
<organism evidence="8 9">
    <name type="scientific">Candidatus Merdivicinus excrementipullorum</name>
    <dbReference type="NCBI Taxonomy" id="2840867"/>
    <lineage>
        <taxon>Bacteria</taxon>
        <taxon>Bacillati</taxon>
        <taxon>Bacillota</taxon>
        <taxon>Clostridia</taxon>
        <taxon>Eubacteriales</taxon>
        <taxon>Oscillospiraceae</taxon>
        <taxon>Oscillospiraceae incertae sedis</taxon>
        <taxon>Candidatus Merdivicinus</taxon>
    </lineage>
</organism>
<dbReference type="InterPro" id="IPR010209">
    <property type="entry name" value="Ion_transpt_RnfG/RsxG"/>
</dbReference>
<keyword evidence="6" id="KW-0812">Transmembrane</keyword>
<evidence type="ECO:0000259" key="7">
    <source>
        <dbReference type="SMART" id="SM00900"/>
    </source>
</evidence>
<dbReference type="Proteomes" id="UP000824002">
    <property type="component" value="Unassembled WGS sequence"/>
</dbReference>
<reference evidence="8" key="1">
    <citation type="submission" date="2020-10" db="EMBL/GenBank/DDBJ databases">
        <authorList>
            <person name="Gilroy R."/>
        </authorList>
    </citation>
    <scope>NUCLEOTIDE SEQUENCE</scope>
    <source>
        <strain evidence="8">CHK199-13235</strain>
    </source>
</reference>
<keyword evidence="6" id="KW-1133">Transmembrane helix</keyword>
<dbReference type="InterPro" id="IPR007329">
    <property type="entry name" value="FMN-bd"/>
</dbReference>
<dbReference type="SMART" id="SM00900">
    <property type="entry name" value="FMN_bind"/>
    <property type="match status" value="1"/>
</dbReference>
<evidence type="ECO:0000256" key="2">
    <source>
        <dbReference type="ARBA" id="ARBA00022553"/>
    </source>
</evidence>
<dbReference type="PANTHER" id="PTHR36118:SF1">
    <property type="entry name" value="ION-TRANSLOCATING OXIDOREDUCTASE COMPLEX SUBUNIT G"/>
    <property type="match status" value="1"/>
</dbReference>
<evidence type="ECO:0000313" key="8">
    <source>
        <dbReference type="EMBL" id="HIS75585.1"/>
    </source>
</evidence>
<keyword evidence="1" id="KW-0813">Transport</keyword>
<evidence type="ECO:0000256" key="4">
    <source>
        <dbReference type="ARBA" id="ARBA00022643"/>
    </source>
</evidence>
<keyword evidence="5" id="KW-0249">Electron transport</keyword>
<dbReference type="AlphaFoldDB" id="A0A9D1FLV2"/>
<sequence length="184" mass="19501">MRKTWDLIRPTVVLVLVCAVISGLLALTYNLAGVAALENAGYTEEELAEYGGVALPEADKLVQVEVETENSALKYVYKAENGAGMALVLNVKGYDSTKMEIMYGFDAEGVMQGIKVISDNETPGIGKNVIENQEYLAQYPGLTADAVSGVDTIAGATKTSGGIRTGAEQAFALFEQLKGEVLGQ</sequence>
<proteinExistence type="predicted"/>
<dbReference type="PANTHER" id="PTHR36118">
    <property type="entry name" value="ION-TRANSLOCATING OXIDOREDUCTASE COMPLEX SUBUNIT G"/>
    <property type="match status" value="1"/>
</dbReference>